<name>A0A9D4UGA2_ADICA</name>
<feature type="domain" description="Protein kinase" evidence="8">
    <location>
        <begin position="476"/>
        <end position="729"/>
    </location>
</feature>
<dbReference type="OrthoDB" id="10064100at2759"/>
<dbReference type="PROSITE" id="PS50011">
    <property type="entry name" value="PROTEIN_KINASE_DOM"/>
    <property type="match status" value="1"/>
</dbReference>
<feature type="coiled-coil region" evidence="6">
    <location>
        <begin position="370"/>
        <end position="442"/>
    </location>
</feature>
<dbReference type="InterPro" id="IPR003613">
    <property type="entry name" value="Ubox_domain"/>
</dbReference>
<comment type="caution">
    <text evidence="10">The sequence shown here is derived from an EMBL/GenBank/DDBJ whole genome shotgun (WGS) entry which is preliminary data.</text>
</comment>
<dbReference type="Pfam" id="PF04564">
    <property type="entry name" value="U-box"/>
    <property type="match status" value="1"/>
</dbReference>
<organism evidence="10 11">
    <name type="scientific">Adiantum capillus-veneris</name>
    <name type="common">Maidenhair fern</name>
    <dbReference type="NCBI Taxonomy" id="13818"/>
    <lineage>
        <taxon>Eukaryota</taxon>
        <taxon>Viridiplantae</taxon>
        <taxon>Streptophyta</taxon>
        <taxon>Embryophyta</taxon>
        <taxon>Tracheophyta</taxon>
        <taxon>Polypodiopsida</taxon>
        <taxon>Polypodiidae</taxon>
        <taxon>Polypodiales</taxon>
        <taxon>Pteridineae</taxon>
        <taxon>Pteridaceae</taxon>
        <taxon>Vittarioideae</taxon>
        <taxon>Adiantum</taxon>
    </lineage>
</organism>
<dbReference type="Gene3D" id="3.30.200.20">
    <property type="entry name" value="Phosphorylase Kinase, domain 1"/>
    <property type="match status" value="1"/>
</dbReference>
<feature type="region of interest" description="Disordered" evidence="7">
    <location>
        <begin position="1"/>
        <end position="30"/>
    </location>
</feature>
<dbReference type="PROSITE" id="PS00109">
    <property type="entry name" value="PROTEIN_KINASE_TYR"/>
    <property type="match status" value="1"/>
</dbReference>
<dbReference type="Pfam" id="PF07714">
    <property type="entry name" value="PK_Tyr_Ser-Thr"/>
    <property type="match status" value="1"/>
</dbReference>
<keyword evidence="6" id="KW-0175">Coiled coil</keyword>
<dbReference type="InterPro" id="IPR013083">
    <property type="entry name" value="Znf_RING/FYVE/PHD"/>
</dbReference>
<evidence type="ECO:0000256" key="5">
    <source>
        <dbReference type="ARBA" id="ARBA00022786"/>
    </source>
</evidence>
<dbReference type="EC" id="2.3.2.27" evidence="3"/>
<dbReference type="SUPFAM" id="SSF57850">
    <property type="entry name" value="RING/U-box"/>
    <property type="match status" value="1"/>
</dbReference>
<keyword evidence="5" id="KW-0833">Ubl conjugation pathway</keyword>
<accession>A0A9D4UGA2</accession>
<evidence type="ECO:0000256" key="2">
    <source>
        <dbReference type="ARBA" id="ARBA00004906"/>
    </source>
</evidence>
<evidence type="ECO:0000256" key="7">
    <source>
        <dbReference type="SAM" id="MobiDB-lite"/>
    </source>
</evidence>
<evidence type="ECO:0000259" key="8">
    <source>
        <dbReference type="PROSITE" id="PS50011"/>
    </source>
</evidence>
<evidence type="ECO:0000313" key="10">
    <source>
        <dbReference type="EMBL" id="KAI5067393.1"/>
    </source>
</evidence>
<comment type="pathway">
    <text evidence="2">Protein modification; protein ubiquitination.</text>
</comment>
<dbReference type="InterPro" id="IPR014729">
    <property type="entry name" value="Rossmann-like_a/b/a_fold"/>
</dbReference>
<dbReference type="GO" id="GO:0061630">
    <property type="term" value="F:ubiquitin protein ligase activity"/>
    <property type="evidence" value="ECO:0007669"/>
    <property type="project" value="UniProtKB-EC"/>
</dbReference>
<dbReference type="InterPro" id="IPR008266">
    <property type="entry name" value="Tyr_kinase_AS"/>
</dbReference>
<reference evidence="10" key="1">
    <citation type="submission" date="2021-01" db="EMBL/GenBank/DDBJ databases">
        <title>Adiantum capillus-veneris genome.</title>
        <authorList>
            <person name="Fang Y."/>
            <person name="Liao Q."/>
        </authorList>
    </citation>
    <scope>NUCLEOTIDE SEQUENCE</scope>
    <source>
        <strain evidence="10">H3</strain>
        <tissue evidence="10">Leaf</tissue>
    </source>
</reference>
<gene>
    <name evidence="10" type="ORF">GOP47_0017921</name>
</gene>
<dbReference type="PROSITE" id="PS51698">
    <property type="entry name" value="U_BOX"/>
    <property type="match status" value="1"/>
</dbReference>
<dbReference type="GO" id="GO:0004672">
    <property type="term" value="F:protein kinase activity"/>
    <property type="evidence" value="ECO:0007669"/>
    <property type="project" value="InterPro"/>
</dbReference>
<keyword evidence="4" id="KW-0808">Transferase</keyword>
<evidence type="ECO:0000256" key="3">
    <source>
        <dbReference type="ARBA" id="ARBA00012483"/>
    </source>
</evidence>
<dbReference type="InterPro" id="IPR051348">
    <property type="entry name" value="U-box_ubiquitin_ligases"/>
</dbReference>
<dbReference type="InterPro" id="IPR011009">
    <property type="entry name" value="Kinase-like_dom_sf"/>
</dbReference>
<feature type="domain" description="U-box" evidence="9">
    <location>
        <begin position="751"/>
        <end position="824"/>
    </location>
</feature>
<dbReference type="Gene3D" id="3.40.50.620">
    <property type="entry name" value="HUPs"/>
    <property type="match status" value="1"/>
</dbReference>
<dbReference type="SUPFAM" id="SSF52402">
    <property type="entry name" value="Adenine nucleotide alpha hydrolases-like"/>
    <property type="match status" value="1"/>
</dbReference>
<dbReference type="AlphaFoldDB" id="A0A9D4UGA2"/>
<dbReference type="Proteomes" id="UP000886520">
    <property type="component" value="Chromosome 17"/>
</dbReference>
<dbReference type="InterPro" id="IPR001245">
    <property type="entry name" value="Ser-Thr/Tyr_kinase_cat_dom"/>
</dbReference>
<dbReference type="SMART" id="SM00504">
    <property type="entry name" value="Ubox"/>
    <property type="match status" value="1"/>
</dbReference>
<dbReference type="GO" id="GO:0005524">
    <property type="term" value="F:ATP binding"/>
    <property type="evidence" value="ECO:0007669"/>
    <property type="project" value="InterPro"/>
</dbReference>
<dbReference type="InterPro" id="IPR000719">
    <property type="entry name" value="Prot_kinase_dom"/>
</dbReference>
<dbReference type="PANTHER" id="PTHR45647">
    <property type="entry name" value="OS02G0152300 PROTEIN"/>
    <property type="match status" value="1"/>
</dbReference>
<evidence type="ECO:0000256" key="4">
    <source>
        <dbReference type="ARBA" id="ARBA00022679"/>
    </source>
</evidence>
<evidence type="ECO:0000313" key="11">
    <source>
        <dbReference type="Proteomes" id="UP000886520"/>
    </source>
</evidence>
<evidence type="ECO:0000259" key="9">
    <source>
        <dbReference type="PROSITE" id="PS51698"/>
    </source>
</evidence>
<dbReference type="GO" id="GO:0016567">
    <property type="term" value="P:protein ubiquitination"/>
    <property type="evidence" value="ECO:0007669"/>
    <property type="project" value="InterPro"/>
</dbReference>
<dbReference type="CDD" id="cd16655">
    <property type="entry name" value="RING-Ubox_WDSUB1-like"/>
    <property type="match status" value="1"/>
</dbReference>
<feature type="coiled-coil region" evidence="6">
    <location>
        <begin position="90"/>
        <end position="121"/>
    </location>
</feature>
<dbReference type="Gene3D" id="3.30.40.10">
    <property type="entry name" value="Zinc/RING finger domain, C3HC4 (zinc finger)"/>
    <property type="match status" value="1"/>
</dbReference>
<protein>
    <recommendedName>
        <fullName evidence="3">RING-type E3 ubiquitin transferase</fullName>
        <ecNumber evidence="3">2.3.2.27</ecNumber>
    </recommendedName>
</protein>
<comment type="catalytic activity">
    <reaction evidence="1">
        <text>S-ubiquitinyl-[E2 ubiquitin-conjugating enzyme]-L-cysteine + [acceptor protein]-L-lysine = [E2 ubiquitin-conjugating enzyme]-L-cysteine + N(6)-ubiquitinyl-[acceptor protein]-L-lysine.</text>
        <dbReference type="EC" id="2.3.2.27"/>
    </reaction>
</comment>
<feature type="compositionally biased region" description="Polar residues" evidence="7">
    <location>
        <begin position="1"/>
        <end position="21"/>
    </location>
</feature>
<sequence>MVLSRTLSRQTCTPSNSTIESSDNEWPDEPVQAPKIGIGLGKKKGKLALKYALDNVMISGGSVCLLHVQTHPRSVPKRILRKHSIKNANASAIQEYKEQLRQEAELLANEYRAKCDEKKVKAEVFYSESNSVQEGLVDQISNLKLTTLIVAKSSVSTFSRAKKEESISTFVVTHAPSFCKVMVIHKGKLHFTRDAVEPSTVNRSSTLSSTSAAATEVSAYTTVFGNWMIDTFRVASTNCHSPQEQNDTCIAEESIGARINALWGELGSGYHSISSPSISEGTSIQRPLPMHEHSLTGSNAANNESSPAFHLWLDEAEKFGQWLTIESQRQATNLKKITTTARQMHAENERRLLESMSELETMRRTVDRCLVEVELAKLQAEAARNRYEETVSELDKVSEELDGEYQLRKKAEESLEREYQLRKEAEKRLDAECQLRKEAEEKASQEATEKVCTRVTSQEQFFEYSYRELQAATNEFSDDNKLGEGSYGPVYRGKLPCSIAIKVLSSDGSQGCHKFRNEIQLLSRIHHPHIVRMLGACFDKGCIVYEHMENGSLEDRLNCKDGTPPLPWYTRFRICVEVAAALLFLHSSSQTMVHNDLTFRNILLDDHFVSKIGNIGVAKLASSNLITLYKPLGMYVHPDYQLSGIISCESDVFSLGIIMLQLLTGRQAVGVSDVVEDAVYNGHLEDVLDKSAGEWPLAEAMDLAFVGLQCADPRKKNRPNLSTKVLPDLQKIEIVASKAVAKLTFFGTKMITPSFFLCPISQEIMENPHIAADGFTYDFDTIESWLRGHDTSPMTNLTVNHKNLVPNHTLRSTIKEWQENILLSH</sequence>
<dbReference type="EMBL" id="JABFUD020000017">
    <property type="protein sequence ID" value="KAI5067393.1"/>
    <property type="molecule type" value="Genomic_DNA"/>
</dbReference>
<dbReference type="PANTHER" id="PTHR45647:SF139">
    <property type="entry name" value="OS02G0152300 PROTEIN"/>
    <property type="match status" value="1"/>
</dbReference>
<evidence type="ECO:0000256" key="1">
    <source>
        <dbReference type="ARBA" id="ARBA00000900"/>
    </source>
</evidence>
<dbReference type="SUPFAM" id="SSF56112">
    <property type="entry name" value="Protein kinase-like (PK-like)"/>
    <property type="match status" value="1"/>
</dbReference>
<proteinExistence type="predicted"/>
<dbReference type="Gene3D" id="1.10.510.10">
    <property type="entry name" value="Transferase(Phosphotransferase) domain 1"/>
    <property type="match status" value="1"/>
</dbReference>
<evidence type="ECO:0000256" key="6">
    <source>
        <dbReference type="SAM" id="Coils"/>
    </source>
</evidence>
<keyword evidence="11" id="KW-1185">Reference proteome</keyword>